<proteinExistence type="predicted"/>
<organism evidence="1">
    <name type="scientific">bioreactor metagenome</name>
    <dbReference type="NCBI Taxonomy" id="1076179"/>
    <lineage>
        <taxon>unclassified sequences</taxon>
        <taxon>metagenomes</taxon>
        <taxon>ecological metagenomes</taxon>
    </lineage>
</organism>
<sequence>MQQSRHLNQQRFPFDTTRGSVVHQRHHAFAVRSHNRFNKRERLVVVQRAEHGADRVGRDLTITAGNRLIGQTQRIAQAAVCGASQQLQRTWLMGDMLFFENMLKLMANLFDIQRFKMELQTARQDGHRQLLRIGGRQQEFDVRGRLFERFQQGVKTVARQHVHFVDQIDLKAAARRRILDVIQQIASIFDFGA</sequence>
<protein>
    <submittedName>
        <fullName evidence="1">Uncharacterized protein</fullName>
    </submittedName>
</protein>
<evidence type="ECO:0000313" key="1">
    <source>
        <dbReference type="EMBL" id="MPM91600.1"/>
    </source>
</evidence>
<dbReference type="EMBL" id="VSSQ01038637">
    <property type="protein sequence ID" value="MPM91600.1"/>
    <property type="molecule type" value="Genomic_DNA"/>
</dbReference>
<name>A0A645DQ44_9ZZZZ</name>
<comment type="caution">
    <text evidence="1">The sequence shown here is derived from an EMBL/GenBank/DDBJ whole genome shotgun (WGS) entry which is preliminary data.</text>
</comment>
<dbReference type="AlphaFoldDB" id="A0A645DQ44"/>
<accession>A0A645DQ44</accession>
<gene>
    <name evidence="1" type="ORF">SDC9_138731</name>
</gene>
<reference evidence="1" key="1">
    <citation type="submission" date="2019-08" db="EMBL/GenBank/DDBJ databases">
        <authorList>
            <person name="Kucharzyk K."/>
            <person name="Murdoch R.W."/>
            <person name="Higgins S."/>
            <person name="Loffler F."/>
        </authorList>
    </citation>
    <scope>NUCLEOTIDE SEQUENCE</scope>
</reference>